<feature type="domain" description="Malonyl-CoA:ACP transacylase (MAT)" evidence="5">
    <location>
        <begin position="5"/>
        <end position="320"/>
    </location>
</feature>
<dbReference type="Gene3D" id="3.30.70.250">
    <property type="entry name" value="Malonyl-CoA ACP transacylase, ACP-binding"/>
    <property type="match status" value="1"/>
</dbReference>
<keyword evidence="3 6" id="KW-0012">Acyltransferase</keyword>
<dbReference type="EMBL" id="JADIKJ010000001">
    <property type="protein sequence ID" value="MFK2898755.1"/>
    <property type="molecule type" value="Genomic_DNA"/>
</dbReference>
<reference evidence="6 7" key="1">
    <citation type="submission" date="2020-10" db="EMBL/GenBank/DDBJ databases">
        <title>Phylogeny of dyella-like bacteria.</title>
        <authorList>
            <person name="Fu J."/>
        </authorList>
    </citation>
    <scope>NUCLEOTIDE SEQUENCE [LARGE SCALE GENOMIC DNA]</scope>
    <source>
        <strain evidence="6 7">JP1</strain>
    </source>
</reference>
<dbReference type="PANTHER" id="PTHR42681">
    <property type="entry name" value="MALONYL-COA-ACYL CARRIER PROTEIN TRANSACYLASE, MITOCHONDRIAL"/>
    <property type="match status" value="1"/>
</dbReference>
<dbReference type="Pfam" id="PF00698">
    <property type="entry name" value="Acyl_transf_1"/>
    <property type="match status" value="1"/>
</dbReference>
<dbReference type="CDD" id="cd04742">
    <property type="entry name" value="NPD_FabD"/>
    <property type="match status" value="1"/>
</dbReference>
<dbReference type="Pfam" id="PF21607">
    <property type="entry name" value="FabD_helical_ins"/>
    <property type="match status" value="1"/>
</dbReference>
<proteinExistence type="predicted"/>
<dbReference type="SUPFAM" id="SSF55048">
    <property type="entry name" value="Probable ACP-binding domain of malonyl-CoA ACP transacylase"/>
    <property type="match status" value="1"/>
</dbReference>
<dbReference type="Pfam" id="PF03060">
    <property type="entry name" value="NMO"/>
    <property type="match status" value="1"/>
</dbReference>
<dbReference type="InterPro" id="IPR014043">
    <property type="entry name" value="Acyl_transferase_dom"/>
</dbReference>
<protein>
    <recommendedName>
        <fullName evidence="1">[acyl-carrier-protein] S-malonyltransferase</fullName>
        <ecNumber evidence="1">2.3.1.39</ecNumber>
    </recommendedName>
</protein>
<dbReference type="InterPro" id="IPR016035">
    <property type="entry name" value="Acyl_Trfase/lysoPLipase"/>
</dbReference>
<dbReference type="SMART" id="SM00827">
    <property type="entry name" value="PKS_AT"/>
    <property type="match status" value="1"/>
</dbReference>
<comment type="catalytic activity">
    <reaction evidence="4">
        <text>holo-[ACP] + malonyl-CoA = malonyl-[ACP] + CoA</text>
        <dbReference type="Rhea" id="RHEA:41792"/>
        <dbReference type="Rhea" id="RHEA-COMP:9623"/>
        <dbReference type="Rhea" id="RHEA-COMP:9685"/>
        <dbReference type="ChEBI" id="CHEBI:57287"/>
        <dbReference type="ChEBI" id="CHEBI:57384"/>
        <dbReference type="ChEBI" id="CHEBI:64479"/>
        <dbReference type="ChEBI" id="CHEBI:78449"/>
        <dbReference type="EC" id="2.3.1.39"/>
    </reaction>
</comment>
<evidence type="ECO:0000256" key="4">
    <source>
        <dbReference type="ARBA" id="ARBA00048462"/>
    </source>
</evidence>
<dbReference type="GO" id="GO:0004314">
    <property type="term" value="F:[acyl-carrier-protein] S-malonyltransferase activity"/>
    <property type="evidence" value="ECO:0007669"/>
    <property type="project" value="UniProtKB-EC"/>
</dbReference>
<dbReference type="NCBIfam" id="TIGR02814">
    <property type="entry name" value="pfaD_fam"/>
    <property type="match status" value="1"/>
</dbReference>
<dbReference type="InterPro" id="IPR013785">
    <property type="entry name" value="Aldolase_TIM"/>
</dbReference>
<dbReference type="InterPro" id="IPR014179">
    <property type="entry name" value="PfaD-like_TIM-barrel"/>
</dbReference>
<dbReference type="InterPro" id="IPR050858">
    <property type="entry name" value="Mal-CoA-ACP_Trans/PKS_FabD"/>
</dbReference>
<dbReference type="Gene3D" id="3.20.20.70">
    <property type="entry name" value="Aldolase class I"/>
    <property type="match status" value="1"/>
</dbReference>
<evidence type="ECO:0000256" key="1">
    <source>
        <dbReference type="ARBA" id="ARBA00013258"/>
    </source>
</evidence>
<dbReference type="InterPro" id="IPR004410">
    <property type="entry name" value="Malonyl_CoA-ACP_transAc_FabD"/>
</dbReference>
<dbReference type="NCBIfam" id="TIGR00128">
    <property type="entry name" value="fabD"/>
    <property type="match status" value="1"/>
</dbReference>
<accession>A0ABW8JCI8</accession>
<evidence type="ECO:0000256" key="2">
    <source>
        <dbReference type="ARBA" id="ARBA00022679"/>
    </source>
</evidence>
<dbReference type="Gene3D" id="3.40.366.10">
    <property type="entry name" value="Malonyl-Coenzyme A Acyl Carrier Protein, domain 2"/>
    <property type="match status" value="1"/>
</dbReference>
<dbReference type="PANTHER" id="PTHR42681:SF1">
    <property type="entry name" value="MALONYL-COA-ACYL CARRIER PROTEIN TRANSACYLASE, MITOCHONDRIAL"/>
    <property type="match status" value="1"/>
</dbReference>
<dbReference type="Proteomes" id="UP001620461">
    <property type="component" value="Unassembled WGS sequence"/>
</dbReference>
<keyword evidence="7" id="KW-1185">Reference proteome</keyword>
<name>A0ABW8JCI8_9GAMM</name>
<dbReference type="InterPro" id="IPR001227">
    <property type="entry name" value="Ac_transferase_dom_sf"/>
</dbReference>
<dbReference type="EC" id="2.3.1.39" evidence="1"/>
<evidence type="ECO:0000313" key="7">
    <source>
        <dbReference type="Proteomes" id="UP001620461"/>
    </source>
</evidence>
<dbReference type="SUPFAM" id="SSF52151">
    <property type="entry name" value="FabD/lysophospholipase-like"/>
    <property type="match status" value="1"/>
</dbReference>
<evidence type="ECO:0000256" key="3">
    <source>
        <dbReference type="ARBA" id="ARBA00023315"/>
    </source>
</evidence>
<keyword evidence="2 6" id="KW-0808">Transferase</keyword>
<evidence type="ECO:0000313" key="6">
    <source>
        <dbReference type="EMBL" id="MFK2898755.1"/>
    </source>
</evidence>
<evidence type="ECO:0000259" key="5">
    <source>
        <dbReference type="SMART" id="SM00827"/>
    </source>
</evidence>
<dbReference type="InterPro" id="IPR049489">
    <property type="entry name" value="FabD-like_helical_ins"/>
</dbReference>
<dbReference type="InterPro" id="IPR016036">
    <property type="entry name" value="Malonyl_transacylase_ACP-bd"/>
</dbReference>
<sequence length="821" mass="88706">MKILLFPGQGSQYPGMGKELFGAYPRHVQAASELLGYPIDELCLRDLHNRLNLTQYTQPALYVVNALGYYQWREQHPGATIEAMAGHSLGELCALHAAGCFDFETGLRIVQKRGELMSQAGQGGMAAVLGMRADALHSFLREHQLDAIDLANFNSPAQTVIAGDTASIVAAEKLLTAHGVQCIVLNVSAPFHSRYMQSVQQAFSHFLRDFAFADPAMPVIANATARPYGPGQVAELLARQIVSPVRWTDTIRYLMGRGALEYEEIGADSNRAGGNVLGKLVDTIRRTESPIRDDVPKAPGATARPAVLAPVAVASTDGNTAPSTTLRLAPSSATAIAWDAQQLGSAVFRERYDIQYAYVAGAMYRGIASTQLVVRMGQAGLIGYLGTGGLSLSQIEQAIQDIQAQLPAHAAYGMNLLANYGDPALERATVDLYLKYHVRHIEAAAFMQMTPALVLFRVKGLSRDTAGRVQCAHRVLAKVSRLEVARAFLSPPPAAIVEALRKEGAVTSEQAELAKYVPMAHDLCVEADSGGHTEGGHPAILLPAMLQLKDALVDQFHYQEPICVGLAGGIGTPMAAAAAFVMGADFILTGSINQCTIEAGATPMVKDLLQQAGIHDTAYAPAGDMFETGARIQVLKKGSLFPMRANKLYSLYTQHDSLDAIPTAMRMQLEGNYFGRSLAQVWEEVERHLREDGRTQDLTKAQSNPRYRMSLVFRWYFAYSMRLAFSNSDEDQVNYQVHTGPALGAFNQWVKGTALEAWTQRHVDQIAVTLMQATAEYLGSMTAARGSQQAAASSHPPNRPSHPAVIAAVPSPAIEACSSMT</sequence>
<dbReference type="RefSeq" id="WP_404543732.1">
    <property type="nucleotide sequence ID" value="NZ_JADIKJ010000001.1"/>
</dbReference>
<gene>
    <name evidence="6" type="primary">fabD</name>
    <name evidence="6" type="ORF">ISP15_00190</name>
</gene>
<comment type="caution">
    <text evidence="6">The sequence shown here is derived from an EMBL/GenBank/DDBJ whole genome shotgun (WGS) entry which is preliminary data.</text>
</comment>
<dbReference type="SUPFAM" id="SSF51395">
    <property type="entry name" value="FMN-linked oxidoreductases"/>
    <property type="match status" value="1"/>
</dbReference>
<organism evidence="6 7">
    <name type="scientific">Dyella jejuensis</name>
    <dbReference type="NCBI Taxonomy" id="1432009"/>
    <lineage>
        <taxon>Bacteria</taxon>
        <taxon>Pseudomonadati</taxon>
        <taxon>Pseudomonadota</taxon>
        <taxon>Gammaproteobacteria</taxon>
        <taxon>Lysobacterales</taxon>
        <taxon>Rhodanobacteraceae</taxon>
        <taxon>Dyella</taxon>
    </lineage>
</organism>